<comment type="caution">
    <text evidence="7">The sequence shown here is derived from an EMBL/GenBank/DDBJ whole genome shotgun (WGS) entry which is preliminary data.</text>
</comment>
<dbReference type="RefSeq" id="WP_343163293.1">
    <property type="nucleotide sequence ID" value="NZ_JBHRSV010000028.1"/>
</dbReference>
<evidence type="ECO:0000259" key="6">
    <source>
        <dbReference type="Pfam" id="PF07298"/>
    </source>
</evidence>
<evidence type="ECO:0000313" key="8">
    <source>
        <dbReference type="Proteomes" id="UP001595379"/>
    </source>
</evidence>
<evidence type="ECO:0000256" key="4">
    <source>
        <dbReference type="ARBA" id="ARBA00023136"/>
    </source>
</evidence>
<keyword evidence="3 5" id="KW-1133">Transmembrane helix</keyword>
<comment type="subcellular location">
    <subcellularLocation>
        <location evidence="1">Membrane</location>
        <topology evidence="1">Multi-pass membrane protein</topology>
    </subcellularLocation>
</comment>
<evidence type="ECO:0000313" key="7">
    <source>
        <dbReference type="EMBL" id="MFC2927307.1"/>
    </source>
</evidence>
<evidence type="ECO:0000256" key="3">
    <source>
        <dbReference type="ARBA" id="ARBA00022989"/>
    </source>
</evidence>
<evidence type="ECO:0000256" key="5">
    <source>
        <dbReference type="SAM" id="Phobius"/>
    </source>
</evidence>
<feature type="transmembrane region" description="Helical" evidence="5">
    <location>
        <begin position="74"/>
        <end position="93"/>
    </location>
</feature>
<proteinExistence type="predicted"/>
<feature type="domain" description="NnrU" evidence="6">
    <location>
        <begin position="3"/>
        <end position="182"/>
    </location>
</feature>
<feature type="transmembrane region" description="Helical" evidence="5">
    <location>
        <begin position="124"/>
        <end position="143"/>
    </location>
</feature>
<protein>
    <submittedName>
        <fullName evidence="7">NnrU family protein</fullName>
    </submittedName>
</protein>
<evidence type="ECO:0000256" key="2">
    <source>
        <dbReference type="ARBA" id="ARBA00022692"/>
    </source>
</evidence>
<feature type="transmembrane region" description="Helical" evidence="5">
    <location>
        <begin position="35"/>
        <end position="53"/>
    </location>
</feature>
<keyword evidence="8" id="KW-1185">Reference proteome</keyword>
<dbReference type="InterPro" id="IPR009915">
    <property type="entry name" value="NnrU_dom"/>
</dbReference>
<name>A0ABV7A0X2_9PROT</name>
<accession>A0ABV7A0X2</accession>
<gene>
    <name evidence="7" type="ORF">ACFOOR_14460</name>
</gene>
<feature type="transmembrane region" description="Helical" evidence="5">
    <location>
        <begin position="163"/>
        <end position="184"/>
    </location>
</feature>
<keyword evidence="4 5" id="KW-0472">Membrane</keyword>
<keyword evidence="2 5" id="KW-0812">Transmembrane</keyword>
<sequence>MTLLIVGLVLFLGIHSVRIIPGLRDGMVKGFGPGGYKLLYSLLSITGFVLIVWGKIEAHPTEMVWDPPVWSRTVALIAVPLSLILLISTYTPGHIRHTVRHPMMLAVALWSGAHLLANGELASVILFGSFFVWSVMVLIPAFIRGGAPSTPPGWGGDVTAVVIGGLIAAALARFHLYLFGVAVIG</sequence>
<organism evidence="7 8">
    <name type="scientific">Hyphobacterium vulgare</name>
    <dbReference type="NCBI Taxonomy" id="1736751"/>
    <lineage>
        <taxon>Bacteria</taxon>
        <taxon>Pseudomonadati</taxon>
        <taxon>Pseudomonadota</taxon>
        <taxon>Alphaproteobacteria</taxon>
        <taxon>Maricaulales</taxon>
        <taxon>Maricaulaceae</taxon>
        <taxon>Hyphobacterium</taxon>
    </lineage>
</organism>
<dbReference type="Pfam" id="PF07298">
    <property type="entry name" value="NnrU"/>
    <property type="match status" value="1"/>
</dbReference>
<dbReference type="Proteomes" id="UP001595379">
    <property type="component" value="Unassembled WGS sequence"/>
</dbReference>
<evidence type="ECO:0000256" key="1">
    <source>
        <dbReference type="ARBA" id="ARBA00004141"/>
    </source>
</evidence>
<dbReference type="EMBL" id="JBHRSV010000028">
    <property type="protein sequence ID" value="MFC2927307.1"/>
    <property type="molecule type" value="Genomic_DNA"/>
</dbReference>
<reference evidence="8" key="1">
    <citation type="journal article" date="2019" name="Int. J. Syst. Evol. Microbiol.">
        <title>The Global Catalogue of Microorganisms (GCM) 10K type strain sequencing project: providing services to taxonomists for standard genome sequencing and annotation.</title>
        <authorList>
            <consortium name="The Broad Institute Genomics Platform"/>
            <consortium name="The Broad Institute Genome Sequencing Center for Infectious Disease"/>
            <person name="Wu L."/>
            <person name="Ma J."/>
        </authorList>
    </citation>
    <scope>NUCLEOTIDE SEQUENCE [LARGE SCALE GENOMIC DNA]</scope>
    <source>
        <strain evidence="8">KCTC 52487</strain>
    </source>
</reference>